<keyword evidence="6" id="KW-1185">Reference proteome</keyword>
<dbReference type="Pfam" id="PF13379">
    <property type="entry name" value="NMT1_2"/>
    <property type="match status" value="1"/>
</dbReference>
<organism evidence="5 6">
    <name type="scientific">Caproiciproducens faecalis</name>
    <dbReference type="NCBI Taxonomy" id="2820301"/>
    <lineage>
        <taxon>Bacteria</taxon>
        <taxon>Bacillati</taxon>
        <taxon>Bacillota</taxon>
        <taxon>Clostridia</taxon>
        <taxon>Eubacteriales</taxon>
        <taxon>Acutalibacteraceae</taxon>
        <taxon>Caproiciproducens</taxon>
    </lineage>
</organism>
<dbReference type="EMBL" id="JAGFNZ010000002">
    <property type="protein sequence ID" value="MBW7572297.1"/>
    <property type="molecule type" value="Genomic_DNA"/>
</dbReference>
<dbReference type="Gene3D" id="3.40.190.10">
    <property type="entry name" value="Periplasmic binding protein-like II"/>
    <property type="match status" value="2"/>
</dbReference>
<feature type="signal peptide" evidence="4">
    <location>
        <begin position="1"/>
        <end position="22"/>
    </location>
</feature>
<evidence type="ECO:0000256" key="2">
    <source>
        <dbReference type="ARBA" id="ARBA00010742"/>
    </source>
</evidence>
<reference evidence="5 6" key="1">
    <citation type="submission" date="2021-03" db="EMBL/GenBank/DDBJ databases">
        <title>Caproiciproducens sp. nov. isolated from feces of cow.</title>
        <authorList>
            <person name="Choi J.-Y."/>
        </authorList>
    </citation>
    <scope>NUCLEOTIDE SEQUENCE [LARGE SCALE GENOMIC DNA]</scope>
    <source>
        <strain evidence="5 6">AGMB10547</strain>
    </source>
</reference>
<accession>A0ABS7DMK5</accession>
<evidence type="ECO:0000313" key="6">
    <source>
        <dbReference type="Proteomes" id="UP000719942"/>
    </source>
</evidence>
<keyword evidence="3 4" id="KW-0732">Signal</keyword>
<evidence type="ECO:0000256" key="1">
    <source>
        <dbReference type="ARBA" id="ARBA00004418"/>
    </source>
</evidence>
<comment type="similarity">
    <text evidence="2">Belongs to the bacterial solute-binding protein SsuA/TauA family.</text>
</comment>
<proteinExistence type="inferred from homology"/>
<dbReference type="PANTHER" id="PTHR30024">
    <property type="entry name" value="ALIPHATIC SULFONATES-BINDING PROTEIN-RELATED"/>
    <property type="match status" value="1"/>
</dbReference>
<evidence type="ECO:0000256" key="3">
    <source>
        <dbReference type="ARBA" id="ARBA00022729"/>
    </source>
</evidence>
<evidence type="ECO:0000256" key="4">
    <source>
        <dbReference type="SAM" id="SignalP"/>
    </source>
</evidence>
<gene>
    <name evidence="5" type="ORF">J5W02_05670</name>
</gene>
<comment type="caution">
    <text evidence="5">The sequence shown here is derived from an EMBL/GenBank/DDBJ whole genome shotgun (WGS) entry which is preliminary data.</text>
</comment>
<protein>
    <submittedName>
        <fullName evidence="5">ABC transporter substrate-binding protein</fullName>
    </submittedName>
</protein>
<dbReference type="PROSITE" id="PS51257">
    <property type="entry name" value="PROKAR_LIPOPROTEIN"/>
    <property type="match status" value="1"/>
</dbReference>
<name>A0ABS7DMK5_9FIRM</name>
<dbReference type="Proteomes" id="UP000719942">
    <property type="component" value="Unassembled WGS sequence"/>
</dbReference>
<sequence length="339" mass="37236">MKKMLKWSAVAVCLAVMLAAVAGCGKAATENKQKVKVRVCEVTHSVFYAPQYAAVNLGFFAEEGIDLEIATAEGTDKVMSTILSNNADIGLAGPEASIYVYNEGKTDSAQIFALVTQRDGSFLLGRQPDPNFTWDKIRNKVVLPGRKGGVPYMTLQYVIRKNGLDPKKDTKLDDSIQYALMGPAFINGTGDYVTMFEPAASQIVAQGKGYIVASIGKESGEIPYTAYCAKKSYIEKNADLIARFTRAVYKGQKWVYSHTPEEIAKAMAPSFPDTDVKLLTTVAQHYKEIEAWSPNPILKPEEFSLLQEVMTQAGELKQSVPYDKLINTSFAEQAIKDVK</sequence>
<comment type="subcellular location">
    <subcellularLocation>
        <location evidence="1">Periplasm</location>
    </subcellularLocation>
</comment>
<dbReference type="SUPFAM" id="SSF53850">
    <property type="entry name" value="Periplasmic binding protein-like II"/>
    <property type="match status" value="1"/>
</dbReference>
<dbReference type="PANTHER" id="PTHR30024:SF47">
    <property type="entry name" value="TAURINE-BINDING PERIPLASMIC PROTEIN"/>
    <property type="match status" value="1"/>
</dbReference>
<dbReference type="RefSeq" id="WP_219964707.1">
    <property type="nucleotide sequence ID" value="NZ_JAGFNZ010000002.1"/>
</dbReference>
<feature type="chain" id="PRO_5046779259" evidence="4">
    <location>
        <begin position="23"/>
        <end position="339"/>
    </location>
</feature>
<evidence type="ECO:0000313" key="5">
    <source>
        <dbReference type="EMBL" id="MBW7572297.1"/>
    </source>
</evidence>